<evidence type="ECO:0000256" key="1">
    <source>
        <dbReference type="SAM" id="MobiDB-lite"/>
    </source>
</evidence>
<dbReference type="AlphaFoldDB" id="A0A9X0DKW1"/>
<dbReference type="OrthoDB" id="336240at2759"/>
<feature type="compositionally biased region" description="Low complexity" evidence="1">
    <location>
        <begin position="38"/>
        <end position="47"/>
    </location>
</feature>
<dbReference type="Proteomes" id="UP001152300">
    <property type="component" value="Unassembled WGS sequence"/>
</dbReference>
<keyword evidence="3" id="KW-1185">Reference proteome</keyword>
<reference evidence="2" key="1">
    <citation type="submission" date="2022-11" db="EMBL/GenBank/DDBJ databases">
        <title>Genome Resource of Sclerotinia nivalis Strain SnTB1, a Plant Pathogen Isolated from American Ginseng.</title>
        <authorList>
            <person name="Fan S."/>
        </authorList>
    </citation>
    <scope>NUCLEOTIDE SEQUENCE</scope>
    <source>
        <strain evidence="2">SnTB1</strain>
    </source>
</reference>
<feature type="compositionally biased region" description="Low complexity" evidence="1">
    <location>
        <begin position="508"/>
        <end position="532"/>
    </location>
</feature>
<evidence type="ECO:0000313" key="2">
    <source>
        <dbReference type="EMBL" id="KAJ8066799.1"/>
    </source>
</evidence>
<sequence>MISPTLQSSDPRLGIGLPSDSSNLLQRETSEQYTQFYSPSSSSSSSSTAHPLYPTVQITLLSLNPLAPSFQKPPPAFVDTSPFLYQQQVIDRQQQILTSINNWNAPPTPTMAPFNLPTGQPAPNAFQFNNNIHGFPPSLSSLQNTSQDSANSNDSFRTQVPLPWNLPSEYENNGAVAIPDPSPFAEPPIPFATPDFNNGHDARAHFQPFANQNSIMNGASSGAFGHENGYQMLGQQQQQGYQQDNFGMGMNSMNMNIMNGMSGVNGMHGMNGFNVANNAYQSPPYNGQIGVPQNPQIGNGHIGNQQHQHQNQLGFNGHGTPDQRNFQQQNMGMRPQLPPIATQFPTNPYSPQYNQTYSAPPNPPQFRNNYYRGTNSTPGSASNMASNLNFGSLSLGTGPNSIGPNGNPIGGYGHSNGMNNIGHNGLVQNHSNRNLQAAGNNNNTAASARNAQYSSLPSVGNIYHPLPPKPQFHAQKPHVSNPDLSHHVHAAINSNPPPVVHTPQPHKLSLQSEQSQPSQESSNSIQSPVSSNDLPVSATASEPRPSFTPLLRSSRGKSITASVDRAQHVNDWVQNTPTRGSCSRENSITSEVVIDDTPKMLHYNGGRAERSINGSHDGMPGASTFTPRPLTVNPFNPITTLTPFSPNSRFGAAGGMSPLLRELTRNGTTVPTADEALEMRFMPFEEYCRQSKPVQWGVMRIKNIPYGVTRQEILAFLGRNARIAAADDHEPIHIIMERVTSKTLDAYVEFVSFSEAANAVQRFDTNRIGGRGGRLGQRHVEVELSSQEELMKQLFPKAKNVEWHGCKPKIIARDENDKYNSGFQGFISREELVMLVKHVESPQRSPFSKDCPQRPFECLVSTLIKFPWAMVNYITCQDRVLLYKATTQLLALLVERVDSNDDPLNLNSQLLKRVWRTALKCEGFSPTMKDNIVFQMKIDPQIALELGVPPQADLWSYVWTIGPRKDVAYDLVQYYIKLIQEATADKKQLTLAEKAAARAEETPRTPNLFGNLDKLVDYTDALSLTLAELAEKEWAAFETAIRRALTPALEAGPFN</sequence>
<dbReference type="InterPro" id="IPR012677">
    <property type="entry name" value="Nucleotide-bd_a/b_plait_sf"/>
</dbReference>
<dbReference type="SUPFAM" id="SSF54928">
    <property type="entry name" value="RNA-binding domain, RBD"/>
    <property type="match status" value="1"/>
</dbReference>
<name>A0A9X0DKW1_9HELO</name>
<dbReference type="EMBL" id="JAPEIS010000004">
    <property type="protein sequence ID" value="KAJ8066799.1"/>
    <property type="molecule type" value="Genomic_DNA"/>
</dbReference>
<evidence type="ECO:0000313" key="3">
    <source>
        <dbReference type="Proteomes" id="UP001152300"/>
    </source>
</evidence>
<dbReference type="InterPro" id="IPR035979">
    <property type="entry name" value="RBD_domain_sf"/>
</dbReference>
<organism evidence="2 3">
    <name type="scientific">Sclerotinia nivalis</name>
    <dbReference type="NCBI Taxonomy" id="352851"/>
    <lineage>
        <taxon>Eukaryota</taxon>
        <taxon>Fungi</taxon>
        <taxon>Dikarya</taxon>
        <taxon>Ascomycota</taxon>
        <taxon>Pezizomycotina</taxon>
        <taxon>Leotiomycetes</taxon>
        <taxon>Helotiales</taxon>
        <taxon>Sclerotiniaceae</taxon>
        <taxon>Sclerotinia</taxon>
    </lineage>
</organism>
<proteinExistence type="predicted"/>
<comment type="caution">
    <text evidence="2">The sequence shown here is derived from an EMBL/GenBank/DDBJ whole genome shotgun (WGS) entry which is preliminary data.</text>
</comment>
<feature type="region of interest" description="Disordered" evidence="1">
    <location>
        <begin position="1"/>
        <end position="49"/>
    </location>
</feature>
<gene>
    <name evidence="2" type="ORF">OCU04_004186</name>
</gene>
<feature type="compositionally biased region" description="Polar residues" evidence="1">
    <location>
        <begin position="1"/>
        <end position="10"/>
    </location>
</feature>
<feature type="compositionally biased region" description="Polar residues" evidence="1">
    <location>
        <begin position="19"/>
        <end position="37"/>
    </location>
</feature>
<protein>
    <recommendedName>
        <fullName evidence="4">RRM domain-containing protein</fullName>
    </recommendedName>
</protein>
<accession>A0A9X0DKW1</accession>
<dbReference type="Gene3D" id="3.30.70.330">
    <property type="match status" value="1"/>
</dbReference>
<evidence type="ECO:0008006" key="4">
    <source>
        <dbReference type="Google" id="ProtNLM"/>
    </source>
</evidence>
<feature type="region of interest" description="Disordered" evidence="1">
    <location>
        <begin position="459"/>
        <end position="563"/>
    </location>
</feature>
<dbReference type="GO" id="GO:0003676">
    <property type="term" value="F:nucleic acid binding"/>
    <property type="evidence" value="ECO:0007669"/>
    <property type="project" value="InterPro"/>
</dbReference>